<evidence type="ECO:0000313" key="3">
    <source>
        <dbReference type="Proteomes" id="UP001529510"/>
    </source>
</evidence>
<dbReference type="AlphaFoldDB" id="A0ABD0RQV6"/>
<feature type="region of interest" description="Disordered" evidence="1">
    <location>
        <begin position="35"/>
        <end position="55"/>
    </location>
</feature>
<keyword evidence="3" id="KW-1185">Reference proteome</keyword>
<comment type="caution">
    <text evidence="2">The sequence shown here is derived from an EMBL/GenBank/DDBJ whole genome shotgun (WGS) entry which is preliminary data.</text>
</comment>
<accession>A0ABD0RQV6</accession>
<feature type="region of interest" description="Disordered" evidence="1">
    <location>
        <begin position="1"/>
        <end position="20"/>
    </location>
</feature>
<feature type="non-terminal residue" evidence="2">
    <location>
        <position position="1"/>
    </location>
</feature>
<reference evidence="2 3" key="1">
    <citation type="submission" date="2024-05" db="EMBL/GenBank/DDBJ databases">
        <title>Genome sequencing and assembly of Indian major carp, Cirrhinus mrigala (Hamilton, 1822).</title>
        <authorList>
            <person name="Mohindra V."/>
            <person name="Chowdhury L.M."/>
            <person name="Lal K."/>
            <person name="Jena J.K."/>
        </authorList>
    </citation>
    <scope>NUCLEOTIDE SEQUENCE [LARGE SCALE GENOMIC DNA]</scope>
    <source>
        <strain evidence="2">CM1030</strain>
        <tissue evidence="2">Blood</tissue>
    </source>
</reference>
<feature type="compositionally biased region" description="Polar residues" evidence="1">
    <location>
        <begin position="1"/>
        <end position="11"/>
    </location>
</feature>
<sequence>FCHSSSVSPQEKLSLPGYLGPRDKQRLSYGAFANPVYSTSTDTPASPPARALQKV</sequence>
<evidence type="ECO:0000256" key="1">
    <source>
        <dbReference type="SAM" id="MobiDB-lite"/>
    </source>
</evidence>
<dbReference type="EMBL" id="JAMKFB020000002">
    <property type="protein sequence ID" value="KAL0200912.1"/>
    <property type="molecule type" value="Genomic_DNA"/>
</dbReference>
<organism evidence="2 3">
    <name type="scientific">Cirrhinus mrigala</name>
    <name type="common">Mrigala</name>
    <dbReference type="NCBI Taxonomy" id="683832"/>
    <lineage>
        <taxon>Eukaryota</taxon>
        <taxon>Metazoa</taxon>
        <taxon>Chordata</taxon>
        <taxon>Craniata</taxon>
        <taxon>Vertebrata</taxon>
        <taxon>Euteleostomi</taxon>
        <taxon>Actinopterygii</taxon>
        <taxon>Neopterygii</taxon>
        <taxon>Teleostei</taxon>
        <taxon>Ostariophysi</taxon>
        <taxon>Cypriniformes</taxon>
        <taxon>Cyprinidae</taxon>
        <taxon>Labeoninae</taxon>
        <taxon>Labeonini</taxon>
        <taxon>Cirrhinus</taxon>
    </lineage>
</organism>
<protein>
    <submittedName>
        <fullName evidence="2">Uncharacterized protein</fullName>
    </submittedName>
</protein>
<dbReference type="Proteomes" id="UP001529510">
    <property type="component" value="Unassembled WGS sequence"/>
</dbReference>
<gene>
    <name evidence="2" type="ORF">M9458_004099</name>
</gene>
<proteinExistence type="predicted"/>
<evidence type="ECO:0000313" key="2">
    <source>
        <dbReference type="EMBL" id="KAL0200912.1"/>
    </source>
</evidence>
<name>A0ABD0RQV6_CIRMR</name>